<keyword evidence="2" id="KW-0472">Membrane</keyword>
<feature type="transmembrane region" description="Helical" evidence="2">
    <location>
        <begin position="20"/>
        <end position="44"/>
    </location>
</feature>
<name>A0ABW5N6L9_9FLAO</name>
<gene>
    <name evidence="3" type="ORF">ACFSTE_07015</name>
</gene>
<sequence>MTNFFTHKFRKKSPLEIAGIIIFGAIAITGLAILFGFVIMWLWNWLMPDIFGLTTLTFWQAVGLFILLKILLGGCGGGSSKSSSKDSDDLCKSDSKTDFSKWKYYDQFWKEEGDEYYRQYVERKLQPEQEPSNESNANQEQD</sequence>
<comment type="caution">
    <text evidence="3">The sequence shown here is derived from an EMBL/GenBank/DDBJ whole genome shotgun (WGS) entry which is preliminary data.</text>
</comment>
<reference evidence="4" key="1">
    <citation type="journal article" date="2019" name="Int. J. Syst. Evol. Microbiol.">
        <title>The Global Catalogue of Microorganisms (GCM) 10K type strain sequencing project: providing services to taxonomists for standard genome sequencing and annotation.</title>
        <authorList>
            <consortium name="The Broad Institute Genomics Platform"/>
            <consortium name="The Broad Institute Genome Sequencing Center for Infectious Disease"/>
            <person name="Wu L."/>
            <person name="Ma J."/>
        </authorList>
    </citation>
    <scope>NUCLEOTIDE SEQUENCE [LARGE SCALE GENOMIC DNA]</scope>
    <source>
        <strain evidence="4">KCTC 42423</strain>
    </source>
</reference>
<feature type="compositionally biased region" description="Basic and acidic residues" evidence="1">
    <location>
        <begin position="83"/>
        <end position="95"/>
    </location>
</feature>
<keyword evidence="4" id="KW-1185">Reference proteome</keyword>
<keyword evidence="2" id="KW-0812">Transmembrane</keyword>
<organism evidence="3 4">
    <name type="scientific">Aquimarina hainanensis</name>
    <dbReference type="NCBI Taxonomy" id="1578017"/>
    <lineage>
        <taxon>Bacteria</taxon>
        <taxon>Pseudomonadati</taxon>
        <taxon>Bacteroidota</taxon>
        <taxon>Flavobacteriia</taxon>
        <taxon>Flavobacteriales</taxon>
        <taxon>Flavobacteriaceae</taxon>
        <taxon>Aquimarina</taxon>
    </lineage>
</organism>
<evidence type="ECO:0000256" key="1">
    <source>
        <dbReference type="SAM" id="MobiDB-lite"/>
    </source>
</evidence>
<protein>
    <submittedName>
        <fullName evidence="3">Uncharacterized protein</fullName>
    </submittedName>
</protein>
<dbReference type="RefSeq" id="WP_378257407.1">
    <property type="nucleotide sequence ID" value="NZ_JBHSJV010000001.1"/>
</dbReference>
<evidence type="ECO:0000256" key="2">
    <source>
        <dbReference type="SAM" id="Phobius"/>
    </source>
</evidence>
<feature type="region of interest" description="Disordered" evidence="1">
    <location>
        <begin position="75"/>
        <end position="95"/>
    </location>
</feature>
<evidence type="ECO:0000313" key="3">
    <source>
        <dbReference type="EMBL" id="MFD2590579.1"/>
    </source>
</evidence>
<dbReference type="EMBL" id="JBHULX010000004">
    <property type="protein sequence ID" value="MFD2590579.1"/>
    <property type="molecule type" value="Genomic_DNA"/>
</dbReference>
<accession>A0ABW5N6L9</accession>
<dbReference type="Proteomes" id="UP001597459">
    <property type="component" value="Unassembled WGS sequence"/>
</dbReference>
<evidence type="ECO:0000313" key="4">
    <source>
        <dbReference type="Proteomes" id="UP001597459"/>
    </source>
</evidence>
<feature type="transmembrane region" description="Helical" evidence="2">
    <location>
        <begin position="50"/>
        <end position="72"/>
    </location>
</feature>
<keyword evidence="2" id="KW-1133">Transmembrane helix</keyword>
<proteinExistence type="predicted"/>